<dbReference type="InterPro" id="IPR016166">
    <property type="entry name" value="FAD-bd_PCMH"/>
</dbReference>
<dbReference type="Pfam" id="PF00941">
    <property type="entry name" value="FAD_binding_5"/>
    <property type="match status" value="1"/>
</dbReference>
<dbReference type="AlphaFoldDB" id="A0A0B7MJ28"/>
<dbReference type="Gene3D" id="3.30.43.10">
    <property type="entry name" value="Uridine Diphospho-n-acetylenolpyruvylglucosamine Reductase, domain 2"/>
    <property type="match status" value="1"/>
</dbReference>
<accession>A0A0B7MJ28</accession>
<keyword evidence="5" id="KW-1185">Reference proteome</keyword>
<gene>
    <name evidence="4" type="ORF">SSCH_1160019</name>
</gene>
<dbReference type="InterPro" id="IPR016169">
    <property type="entry name" value="FAD-bd_PCMH_sub2"/>
</dbReference>
<dbReference type="EMBL" id="CDRZ01000020">
    <property type="protein sequence ID" value="CEO87637.1"/>
    <property type="molecule type" value="Genomic_DNA"/>
</dbReference>
<dbReference type="SUPFAM" id="SSF55447">
    <property type="entry name" value="CO dehydrogenase flavoprotein C-terminal domain-like"/>
    <property type="match status" value="1"/>
</dbReference>
<dbReference type="GO" id="GO:0071949">
    <property type="term" value="F:FAD binding"/>
    <property type="evidence" value="ECO:0007669"/>
    <property type="project" value="InterPro"/>
</dbReference>
<evidence type="ECO:0000313" key="4">
    <source>
        <dbReference type="EMBL" id="CEO87637.1"/>
    </source>
</evidence>
<dbReference type="GO" id="GO:0016491">
    <property type="term" value="F:oxidoreductase activity"/>
    <property type="evidence" value="ECO:0007669"/>
    <property type="project" value="UniProtKB-KW"/>
</dbReference>
<dbReference type="Proteomes" id="UP000046155">
    <property type="component" value="Unassembled WGS sequence"/>
</dbReference>
<evidence type="ECO:0000259" key="3">
    <source>
        <dbReference type="PROSITE" id="PS51387"/>
    </source>
</evidence>
<evidence type="ECO:0000313" key="5">
    <source>
        <dbReference type="Proteomes" id="UP000046155"/>
    </source>
</evidence>
<feature type="domain" description="FAD-binding PCMH-type" evidence="3">
    <location>
        <begin position="1"/>
        <end position="176"/>
    </location>
</feature>
<dbReference type="PANTHER" id="PTHR42659:SF9">
    <property type="entry name" value="XANTHINE DEHYDROGENASE FAD-BINDING SUBUNIT XDHB-RELATED"/>
    <property type="match status" value="1"/>
</dbReference>
<keyword evidence="1" id="KW-0285">Flavoprotein</keyword>
<dbReference type="PANTHER" id="PTHR42659">
    <property type="entry name" value="XANTHINE DEHYDROGENASE SUBUNIT C-RELATED"/>
    <property type="match status" value="1"/>
</dbReference>
<evidence type="ECO:0000256" key="1">
    <source>
        <dbReference type="ARBA" id="ARBA00022630"/>
    </source>
</evidence>
<organism evidence="4 5">
    <name type="scientific">Syntrophaceticus schinkii</name>
    <dbReference type="NCBI Taxonomy" id="499207"/>
    <lineage>
        <taxon>Bacteria</taxon>
        <taxon>Bacillati</taxon>
        <taxon>Bacillota</taxon>
        <taxon>Clostridia</taxon>
        <taxon>Thermoanaerobacterales</taxon>
        <taxon>Thermoanaerobacterales Family III. Incertae Sedis</taxon>
        <taxon>Syntrophaceticus</taxon>
    </lineage>
</organism>
<name>A0A0B7MJ28_9FIRM</name>
<keyword evidence="2" id="KW-0560">Oxidoreductase</keyword>
<dbReference type="RefSeq" id="WP_044663972.1">
    <property type="nucleotide sequence ID" value="NZ_CDRZ01000020.1"/>
</dbReference>
<sequence>MGKAVVLTPDNLSELRDALKQATPKSKILAGGTDLVMAIHKNRINPDILIDLSGVKELKYIKLEDNHLHIGAMATFTQIKESESVRKHALCLAESAVLVGSNQIRNAGTIGGNIGNASPAGDTIPALMALEARARIMNSSGQVEEKDLNEIITGSGKTSLGCDQVITEIIIPVLGDAYRSTFAKLGSRTAVTIARLNIALVMKYDDTANTISDVRVGLGAIGVKAFRDRRVEGILNGRKADEHLAEVFAEELSVTVQMAIPGRYSLPYKKEAIKGLARDAWRQLFSRLVI</sequence>
<evidence type="ECO:0000256" key="2">
    <source>
        <dbReference type="ARBA" id="ARBA00023002"/>
    </source>
</evidence>
<dbReference type="Pfam" id="PF03450">
    <property type="entry name" value="CO_deh_flav_C"/>
    <property type="match status" value="1"/>
</dbReference>
<dbReference type="SMART" id="SM01092">
    <property type="entry name" value="CO_deh_flav_C"/>
    <property type="match status" value="1"/>
</dbReference>
<proteinExistence type="predicted"/>
<dbReference type="Gene3D" id="3.30.390.50">
    <property type="entry name" value="CO dehydrogenase flavoprotein, C-terminal domain"/>
    <property type="match status" value="1"/>
</dbReference>
<dbReference type="PROSITE" id="PS51387">
    <property type="entry name" value="FAD_PCMH"/>
    <property type="match status" value="1"/>
</dbReference>
<dbReference type="InterPro" id="IPR002346">
    <property type="entry name" value="Mopterin_DH_FAD-bd"/>
</dbReference>
<dbReference type="InterPro" id="IPR051312">
    <property type="entry name" value="Diverse_Substr_Oxidored"/>
</dbReference>
<dbReference type="Gene3D" id="3.30.465.10">
    <property type="match status" value="1"/>
</dbReference>
<dbReference type="InterPro" id="IPR036683">
    <property type="entry name" value="CO_DH_flav_C_dom_sf"/>
</dbReference>
<dbReference type="InterPro" id="IPR016167">
    <property type="entry name" value="FAD-bd_PCMH_sub1"/>
</dbReference>
<dbReference type="InterPro" id="IPR036318">
    <property type="entry name" value="FAD-bd_PCMH-like_sf"/>
</dbReference>
<dbReference type="InterPro" id="IPR005107">
    <property type="entry name" value="CO_DH_flav_C"/>
</dbReference>
<dbReference type="SUPFAM" id="SSF56176">
    <property type="entry name" value="FAD-binding/transporter-associated domain-like"/>
    <property type="match status" value="1"/>
</dbReference>
<reference evidence="5" key="1">
    <citation type="submission" date="2015-01" db="EMBL/GenBank/DDBJ databases">
        <authorList>
            <person name="Manzoor Shahid"/>
            <person name="Zubair Saima"/>
        </authorList>
    </citation>
    <scope>NUCLEOTIDE SEQUENCE [LARGE SCALE GENOMIC DNA]</scope>
    <source>
        <strain evidence="5">Sp3</strain>
    </source>
</reference>
<protein>
    <recommendedName>
        <fullName evidence="3">FAD-binding PCMH-type domain-containing protein</fullName>
    </recommendedName>
</protein>